<feature type="region of interest" description="Disordered" evidence="1">
    <location>
        <begin position="1"/>
        <end position="32"/>
    </location>
</feature>
<name>A0ABQ3CBF1_9ACTN</name>
<protein>
    <recommendedName>
        <fullName evidence="4">TetR family transcriptional regulator</fullName>
    </recommendedName>
</protein>
<sequence>MPFGRRTPRNGRGRRTPQPRQPDPAAAGPDNPELWLAQTAEAWFLKRGTTLTAEQTADTYRATLDLVQLMLDGSHAEHLIGPDEHHHLTGMLRGLRAAPDAV</sequence>
<proteinExistence type="predicted"/>
<reference evidence="3" key="1">
    <citation type="journal article" date="2019" name="Int. J. Syst. Evol. Microbiol.">
        <title>The Global Catalogue of Microorganisms (GCM) 10K type strain sequencing project: providing services to taxonomists for standard genome sequencing and annotation.</title>
        <authorList>
            <consortium name="The Broad Institute Genomics Platform"/>
            <consortium name="The Broad Institute Genome Sequencing Center for Infectious Disease"/>
            <person name="Wu L."/>
            <person name="Ma J."/>
        </authorList>
    </citation>
    <scope>NUCLEOTIDE SEQUENCE [LARGE SCALE GENOMIC DNA]</scope>
    <source>
        <strain evidence="3">JCM 4602</strain>
    </source>
</reference>
<keyword evidence="3" id="KW-1185">Reference proteome</keyword>
<organism evidence="2 3">
    <name type="scientific">Streptomyces rubiginosohelvolus</name>
    <dbReference type="NCBI Taxonomy" id="67362"/>
    <lineage>
        <taxon>Bacteria</taxon>
        <taxon>Bacillati</taxon>
        <taxon>Actinomycetota</taxon>
        <taxon>Actinomycetes</taxon>
        <taxon>Kitasatosporales</taxon>
        <taxon>Streptomycetaceae</taxon>
        <taxon>Streptomyces</taxon>
    </lineage>
</organism>
<feature type="compositionally biased region" description="Basic residues" evidence="1">
    <location>
        <begin position="1"/>
        <end position="17"/>
    </location>
</feature>
<evidence type="ECO:0000313" key="2">
    <source>
        <dbReference type="EMBL" id="GGZ82446.1"/>
    </source>
</evidence>
<evidence type="ECO:0000256" key="1">
    <source>
        <dbReference type="SAM" id="MobiDB-lite"/>
    </source>
</evidence>
<evidence type="ECO:0000313" key="3">
    <source>
        <dbReference type="Proteomes" id="UP000624183"/>
    </source>
</evidence>
<dbReference type="Proteomes" id="UP000624183">
    <property type="component" value="Unassembled WGS sequence"/>
</dbReference>
<accession>A0ABQ3CBF1</accession>
<gene>
    <name evidence="2" type="ORF">GCM10010328_66160</name>
</gene>
<evidence type="ECO:0008006" key="4">
    <source>
        <dbReference type="Google" id="ProtNLM"/>
    </source>
</evidence>
<dbReference type="EMBL" id="BMUW01000027">
    <property type="protein sequence ID" value="GGZ82446.1"/>
    <property type="molecule type" value="Genomic_DNA"/>
</dbReference>
<comment type="caution">
    <text evidence="2">The sequence shown here is derived from an EMBL/GenBank/DDBJ whole genome shotgun (WGS) entry which is preliminary data.</text>
</comment>